<dbReference type="GO" id="GO:0016301">
    <property type="term" value="F:kinase activity"/>
    <property type="evidence" value="ECO:0007669"/>
    <property type="project" value="UniProtKB-KW"/>
</dbReference>
<sequence>MVKSTTSLFSSRQIRNCEQLMQQHLRFSEEDLMLKAGAAAFGILQRQYPAVKKLVVFCGGGNNAGDGYVLATLAHEQGYAVLINQFKPTDQLPAVARLMAERAQRAGVIFQFMEDTLDNDAELIVDALLGIGLENDVKEPLQSAIDLINDSGLPVLSLDLPSGLHADTGVALGHCVRASCTITFIGLKTGLMTMDGPDYRGHLFLDELDGAPCLSQISPAAFLIDERESFNQLVPRRKNTHKGDFGHVLIIGGGEGMPGSVCLAALAAARSGAGLVTVATKPEHAGRPVMGLPEAMIHGISSIKEIEPLIKKASVCIIGPGLGTDNWAIDLFNEVIASQLPMVIDASALRILADNPQHDDNWILTPHPGEAAGLLHCKVNDIQKNRFEAVCQLQQEYGGQIVLKGAGSLIRTDAAQTYLCTQGNPGMASAGMGDALSGIIAGLIAQKFSLADAARIGVWLHAAAADLAAEEEGEKGLLASDIMPFVRLLVNNKIRLNPKVGL</sequence>
<dbReference type="GO" id="GO:0052856">
    <property type="term" value="F:NAD(P)HX epimerase activity"/>
    <property type="evidence" value="ECO:0007669"/>
    <property type="project" value="UniProtKB-UniRule"/>
</dbReference>
<dbReference type="EMBL" id="LNYS01000008">
    <property type="protein sequence ID" value="KTD50397.1"/>
    <property type="molecule type" value="Genomic_DNA"/>
</dbReference>
<evidence type="ECO:0000256" key="6">
    <source>
        <dbReference type="ARBA" id="ARBA00022741"/>
    </source>
</evidence>
<dbReference type="InterPro" id="IPR030677">
    <property type="entry name" value="Nnr"/>
</dbReference>
<dbReference type="OrthoDB" id="9806925at2"/>
<reference evidence="22 23" key="1">
    <citation type="submission" date="2015-11" db="EMBL/GenBank/DDBJ databases">
        <title>Genomic analysis of 38 Legionella species identifies large and diverse effector repertoires.</title>
        <authorList>
            <person name="Burstein D."/>
            <person name="Amaro F."/>
            <person name="Zusman T."/>
            <person name="Lifshitz Z."/>
            <person name="Cohen O."/>
            <person name="Gilbert J.A."/>
            <person name="Pupko T."/>
            <person name="Shuman H.A."/>
            <person name="Segal G."/>
        </authorList>
    </citation>
    <scope>NUCLEOTIDE SEQUENCE [LARGE SCALE GENOMIC DNA]</scope>
    <source>
        <strain evidence="22 23">CDC#1442-AUS-E</strain>
    </source>
</reference>
<dbReference type="PROSITE" id="PS51383">
    <property type="entry name" value="YJEF_C_3"/>
    <property type="match status" value="1"/>
</dbReference>
<dbReference type="InterPro" id="IPR000631">
    <property type="entry name" value="CARKD"/>
</dbReference>
<proteinExistence type="inferred from homology"/>
<comment type="similarity">
    <text evidence="4 19">In the C-terminal section; belongs to the NnrD/CARKD family.</text>
</comment>
<feature type="binding site" evidence="18">
    <location>
        <position position="162"/>
    </location>
    <ligand>
        <name>K(+)</name>
        <dbReference type="ChEBI" id="CHEBI:29103"/>
    </ligand>
</feature>
<evidence type="ECO:0000313" key="23">
    <source>
        <dbReference type="Proteomes" id="UP000054618"/>
    </source>
</evidence>
<dbReference type="HAMAP" id="MF_01966">
    <property type="entry name" value="NADHX_epimerase"/>
    <property type="match status" value="1"/>
</dbReference>
<dbReference type="GO" id="GO:0005524">
    <property type="term" value="F:ATP binding"/>
    <property type="evidence" value="ECO:0007669"/>
    <property type="project" value="UniProtKB-UniRule"/>
</dbReference>
<feature type="binding site" evidence="18">
    <location>
        <position position="63"/>
    </location>
    <ligand>
        <name>K(+)</name>
        <dbReference type="ChEBI" id="CHEBI:29103"/>
    </ligand>
</feature>
<feature type="binding site" evidence="18">
    <location>
        <position position="159"/>
    </location>
    <ligand>
        <name>(6S)-NADPHX</name>
        <dbReference type="ChEBI" id="CHEBI:64076"/>
    </ligand>
</feature>
<keyword evidence="9 18" id="KW-0630">Potassium</keyword>
<dbReference type="GO" id="GO:0052855">
    <property type="term" value="F:ADP-dependent NAD(P)H-hydrate dehydratase activity"/>
    <property type="evidence" value="ECO:0007669"/>
    <property type="project" value="UniProtKB-UniRule"/>
</dbReference>
<dbReference type="EC" id="5.1.99.6" evidence="19"/>
<evidence type="ECO:0000259" key="21">
    <source>
        <dbReference type="PROSITE" id="PS51385"/>
    </source>
</evidence>
<feature type="binding site" evidence="17">
    <location>
        <position position="321"/>
    </location>
    <ligand>
        <name>(6S)-NADPHX</name>
        <dbReference type="ChEBI" id="CHEBI:64076"/>
    </ligand>
</feature>
<comment type="catalytic activity">
    <reaction evidence="15 17 19">
        <text>(6S)-NADHX + ADP = AMP + phosphate + NADH + H(+)</text>
        <dbReference type="Rhea" id="RHEA:32223"/>
        <dbReference type="ChEBI" id="CHEBI:15378"/>
        <dbReference type="ChEBI" id="CHEBI:43474"/>
        <dbReference type="ChEBI" id="CHEBI:57945"/>
        <dbReference type="ChEBI" id="CHEBI:64074"/>
        <dbReference type="ChEBI" id="CHEBI:456215"/>
        <dbReference type="ChEBI" id="CHEBI:456216"/>
        <dbReference type="EC" id="4.2.1.136"/>
    </reaction>
</comment>
<evidence type="ECO:0000259" key="20">
    <source>
        <dbReference type="PROSITE" id="PS51383"/>
    </source>
</evidence>
<dbReference type="PROSITE" id="PS51385">
    <property type="entry name" value="YJEF_N"/>
    <property type="match status" value="1"/>
</dbReference>
<dbReference type="RefSeq" id="WP_058507917.1">
    <property type="nucleotide sequence ID" value="NZ_CAAAIK010000001.1"/>
</dbReference>
<dbReference type="Gene3D" id="3.40.1190.20">
    <property type="match status" value="1"/>
</dbReference>
<comment type="cofactor">
    <cofactor evidence="17">
        <name>Mg(2+)</name>
        <dbReference type="ChEBI" id="CHEBI:18420"/>
    </cofactor>
</comment>
<comment type="function">
    <text evidence="17">Catalyzes the dehydration of the S-form of NAD(P)HX at the expense of ADP, which is converted to AMP. Together with NAD(P)HX epimerase, which catalyzes the epimerization of the S- and R-forms, the enzyme allows the repair of both epimers of NAD(P)HX, a damaged form of NAD(P)H that is a result of enzymatic or heat-dependent hydration.</text>
</comment>
<keyword evidence="22" id="KW-0808">Transferase</keyword>
<dbReference type="STRING" id="45073.Lqui_1722"/>
<dbReference type="HAMAP" id="MF_01965">
    <property type="entry name" value="NADHX_dehydratase"/>
    <property type="match status" value="1"/>
</dbReference>
<dbReference type="PIRSF" id="PIRSF017184">
    <property type="entry name" value="Nnr"/>
    <property type="match status" value="1"/>
</dbReference>
<evidence type="ECO:0000256" key="19">
    <source>
        <dbReference type="PIRNR" id="PIRNR017184"/>
    </source>
</evidence>
<evidence type="ECO:0000256" key="9">
    <source>
        <dbReference type="ARBA" id="ARBA00022958"/>
    </source>
</evidence>
<evidence type="ECO:0000256" key="17">
    <source>
        <dbReference type="HAMAP-Rule" id="MF_01965"/>
    </source>
</evidence>
<organism evidence="22 23">
    <name type="scientific">Legionella quinlivanii</name>
    <dbReference type="NCBI Taxonomy" id="45073"/>
    <lineage>
        <taxon>Bacteria</taxon>
        <taxon>Pseudomonadati</taxon>
        <taxon>Pseudomonadota</taxon>
        <taxon>Gammaproteobacteria</taxon>
        <taxon>Legionellales</taxon>
        <taxon>Legionellaceae</taxon>
        <taxon>Legionella</taxon>
    </lineage>
</organism>
<dbReference type="Pfam" id="PF01256">
    <property type="entry name" value="Carb_kinase"/>
    <property type="match status" value="1"/>
</dbReference>
<comment type="catalytic activity">
    <reaction evidence="1 18 19">
        <text>(6R)-NADHX = (6S)-NADHX</text>
        <dbReference type="Rhea" id="RHEA:32215"/>
        <dbReference type="ChEBI" id="CHEBI:64074"/>
        <dbReference type="ChEBI" id="CHEBI:64075"/>
        <dbReference type="EC" id="5.1.99.6"/>
    </reaction>
</comment>
<evidence type="ECO:0000313" key="22">
    <source>
        <dbReference type="EMBL" id="KTD50397.1"/>
    </source>
</evidence>
<evidence type="ECO:0000256" key="14">
    <source>
        <dbReference type="ARBA" id="ARBA00025153"/>
    </source>
</evidence>
<gene>
    <name evidence="22" type="primary">yjeF</name>
    <name evidence="17" type="synonym">nnrD</name>
    <name evidence="18" type="synonym">nnrE</name>
    <name evidence="22" type="ORF">Lqui_1722</name>
</gene>
<keyword evidence="11 18" id="KW-0413">Isomerase</keyword>
<dbReference type="InterPro" id="IPR029056">
    <property type="entry name" value="Ribokinase-like"/>
</dbReference>
<keyword evidence="10 17" id="KW-0520">NAD</keyword>
<accession>A0A0W0Y026</accession>
<keyword evidence="13" id="KW-0511">Multifunctional enzyme</keyword>
<dbReference type="GO" id="GO:0046496">
    <property type="term" value="P:nicotinamide nucleotide metabolic process"/>
    <property type="evidence" value="ECO:0007669"/>
    <property type="project" value="UniProtKB-UniRule"/>
</dbReference>
<dbReference type="InterPro" id="IPR036652">
    <property type="entry name" value="YjeF_N_dom_sf"/>
</dbReference>
<dbReference type="AlphaFoldDB" id="A0A0W0Y026"/>
<evidence type="ECO:0000256" key="15">
    <source>
        <dbReference type="ARBA" id="ARBA00048238"/>
    </source>
</evidence>
<dbReference type="PANTHER" id="PTHR12592">
    <property type="entry name" value="ATP-DEPENDENT (S)-NAD(P)H-HYDRATE DEHYDRATASE FAMILY MEMBER"/>
    <property type="match status" value="1"/>
</dbReference>
<dbReference type="CDD" id="cd01171">
    <property type="entry name" value="YXKO-related"/>
    <property type="match status" value="1"/>
</dbReference>
<evidence type="ECO:0000256" key="13">
    <source>
        <dbReference type="ARBA" id="ARBA00023268"/>
    </source>
</evidence>
<comment type="function">
    <text evidence="18">Catalyzes the epimerization of the S- and R-forms of NAD(P)HX, a damaged form of NAD(P)H that is a result of enzymatic or heat-dependent hydration. This is a prerequisite for the S-specific NAD(P)H-hydrate dehydratase to allow the repair of both epimers of NAD(P)HX.</text>
</comment>
<dbReference type="PATRIC" id="fig|45073.5.peg.1818"/>
<evidence type="ECO:0000256" key="16">
    <source>
        <dbReference type="ARBA" id="ARBA00049209"/>
    </source>
</evidence>
<feature type="domain" description="YjeF C-terminal" evidence="20">
    <location>
        <begin position="225"/>
        <end position="493"/>
    </location>
</feature>
<comment type="similarity">
    <text evidence="3 19">In the N-terminal section; belongs to the NnrE/AIBP family.</text>
</comment>
<dbReference type="NCBIfam" id="TIGR00197">
    <property type="entry name" value="yjeF_nterm"/>
    <property type="match status" value="1"/>
</dbReference>
<feature type="binding site" evidence="17">
    <location>
        <position position="367"/>
    </location>
    <ligand>
        <name>(6S)-NADPHX</name>
        <dbReference type="ChEBI" id="CHEBI:64076"/>
    </ligand>
</feature>
<evidence type="ECO:0000256" key="4">
    <source>
        <dbReference type="ARBA" id="ARBA00009524"/>
    </source>
</evidence>
<evidence type="ECO:0000256" key="3">
    <source>
        <dbReference type="ARBA" id="ARBA00006001"/>
    </source>
</evidence>
<name>A0A0W0Y026_9GAMM</name>
<keyword evidence="22" id="KW-0418">Kinase</keyword>
<comment type="catalytic activity">
    <reaction evidence="2 18 19">
        <text>(6R)-NADPHX = (6S)-NADPHX</text>
        <dbReference type="Rhea" id="RHEA:32227"/>
        <dbReference type="ChEBI" id="CHEBI:64076"/>
        <dbReference type="ChEBI" id="CHEBI:64077"/>
        <dbReference type="EC" id="5.1.99.6"/>
    </reaction>
</comment>
<comment type="similarity">
    <text evidence="18">Belongs to the NnrE/AIBP family.</text>
</comment>
<dbReference type="GO" id="GO:0110051">
    <property type="term" value="P:metabolite repair"/>
    <property type="evidence" value="ECO:0007669"/>
    <property type="project" value="TreeGrafter"/>
</dbReference>
<feature type="binding site" evidence="18">
    <location>
        <begin position="130"/>
        <end position="136"/>
    </location>
    <ligand>
        <name>(6S)-NADPHX</name>
        <dbReference type="ChEBI" id="CHEBI:64076"/>
    </ligand>
</feature>
<evidence type="ECO:0000256" key="12">
    <source>
        <dbReference type="ARBA" id="ARBA00023239"/>
    </source>
</evidence>
<feature type="binding site" evidence="18">
    <location>
        <position position="126"/>
    </location>
    <ligand>
        <name>K(+)</name>
        <dbReference type="ChEBI" id="CHEBI:29103"/>
    </ligand>
</feature>
<comment type="subunit">
    <text evidence="17">Homotetramer.</text>
</comment>
<protein>
    <recommendedName>
        <fullName evidence="19">Bifunctional NAD(P)H-hydrate repair enzyme</fullName>
    </recommendedName>
    <alternativeName>
        <fullName evidence="19">Nicotinamide nucleotide repair protein</fullName>
    </alternativeName>
    <domain>
        <recommendedName>
            <fullName evidence="19">ADP-dependent (S)-NAD(P)H-hydrate dehydratase</fullName>
            <ecNumber evidence="19">4.2.1.136</ecNumber>
        </recommendedName>
        <alternativeName>
            <fullName evidence="19">ADP-dependent NAD(P)HX dehydratase</fullName>
        </alternativeName>
    </domain>
    <domain>
        <recommendedName>
            <fullName evidence="19">NAD(P)H-hydrate epimerase</fullName>
            <ecNumber evidence="19">5.1.99.6</ecNumber>
        </recommendedName>
    </domain>
</protein>
<evidence type="ECO:0000256" key="18">
    <source>
        <dbReference type="HAMAP-Rule" id="MF_01966"/>
    </source>
</evidence>
<evidence type="ECO:0000256" key="10">
    <source>
        <dbReference type="ARBA" id="ARBA00023027"/>
    </source>
</evidence>
<dbReference type="EC" id="4.2.1.136" evidence="19"/>
<dbReference type="GO" id="GO:0046872">
    <property type="term" value="F:metal ion binding"/>
    <property type="evidence" value="ECO:0007669"/>
    <property type="project" value="UniProtKB-UniRule"/>
</dbReference>
<dbReference type="SUPFAM" id="SSF64153">
    <property type="entry name" value="YjeF N-terminal domain-like"/>
    <property type="match status" value="1"/>
</dbReference>
<comment type="similarity">
    <text evidence="17">Belongs to the NnrD/CARKD family.</text>
</comment>
<dbReference type="Proteomes" id="UP000054618">
    <property type="component" value="Unassembled WGS sequence"/>
</dbReference>
<keyword evidence="8 17" id="KW-0521">NADP</keyword>
<keyword evidence="6 17" id="KW-0547">Nucleotide-binding</keyword>
<comment type="catalytic activity">
    <reaction evidence="16 17 19">
        <text>(6S)-NADPHX + ADP = AMP + phosphate + NADPH + H(+)</text>
        <dbReference type="Rhea" id="RHEA:32235"/>
        <dbReference type="ChEBI" id="CHEBI:15378"/>
        <dbReference type="ChEBI" id="CHEBI:43474"/>
        <dbReference type="ChEBI" id="CHEBI:57783"/>
        <dbReference type="ChEBI" id="CHEBI:64076"/>
        <dbReference type="ChEBI" id="CHEBI:456215"/>
        <dbReference type="ChEBI" id="CHEBI:456216"/>
        <dbReference type="EC" id="4.2.1.136"/>
    </reaction>
</comment>
<evidence type="ECO:0000256" key="1">
    <source>
        <dbReference type="ARBA" id="ARBA00000013"/>
    </source>
</evidence>
<comment type="caution">
    <text evidence="22">The sequence shown here is derived from an EMBL/GenBank/DDBJ whole genome shotgun (WGS) entry which is preliminary data.</text>
</comment>
<comment type="function">
    <text evidence="14 19">Bifunctional enzyme that catalyzes the epimerization of the S- and R-forms of NAD(P)HX and the dehydration of the S-form of NAD(P)HX at the expense of ADP, which is converted to AMP. This allows the repair of both epimers of NAD(P)HX, a damaged form of NAD(P)H that is a result of enzymatic or heat-dependent hydration.</text>
</comment>
<evidence type="ECO:0000256" key="8">
    <source>
        <dbReference type="ARBA" id="ARBA00022857"/>
    </source>
</evidence>
<keyword evidence="5 18" id="KW-0479">Metal-binding</keyword>
<dbReference type="InterPro" id="IPR004443">
    <property type="entry name" value="YjeF_N_dom"/>
</dbReference>
<keyword evidence="12 17" id="KW-0456">Lyase</keyword>
<evidence type="ECO:0000256" key="5">
    <source>
        <dbReference type="ARBA" id="ARBA00022723"/>
    </source>
</evidence>
<evidence type="ECO:0000256" key="2">
    <source>
        <dbReference type="ARBA" id="ARBA00000909"/>
    </source>
</evidence>
<evidence type="ECO:0000256" key="11">
    <source>
        <dbReference type="ARBA" id="ARBA00023235"/>
    </source>
</evidence>
<comment type="cofactor">
    <cofactor evidence="18 19">
        <name>K(+)</name>
        <dbReference type="ChEBI" id="CHEBI:29103"/>
    </cofactor>
    <text evidence="18 19">Binds 1 potassium ion per subunit.</text>
</comment>
<evidence type="ECO:0000256" key="7">
    <source>
        <dbReference type="ARBA" id="ARBA00022840"/>
    </source>
</evidence>
<dbReference type="Pfam" id="PF03853">
    <property type="entry name" value="YjeF_N"/>
    <property type="match status" value="1"/>
</dbReference>
<feature type="binding site" evidence="17">
    <location>
        <position position="433"/>
    </location>
    <ligand>
        <name>AMP</name>
        <dbReference type="ChEBI" id="CHEBI:456215"/>
    </ligand>
</feature>
<dbReference type="Gene3D" id="3.40.50.10260">
    <property type="entry name" value="YjeF N-terminal domain"/>
    <property type="match status" value="1"/>
</dbReference>
<dbReference type="SUPFAM" id="SSF53613">
    <property type="entry name" value="Ribokinase-like"/>
    <property type="match status" value="1"/>
</dbReference>
<feature type="domain" description="YjeF N-terminal" evidence="21">
    <location>
        <begin position="14"/>
        <end position="216"/>
    </location>
</feature>
<dbReference type="NCBIfam" id="TIGR00196">
    <property type="entry name" value="yjeF_cterm"/>
    <property type="match status" value="1"/>
</dbReference>
<keyword evidence="23" id="KW-1185">Reference proteome</keyword>
<feature type="binding site" evidence="17">
    <location>
        <position position="434"/>
    </location>
    <ligand>
        <name>(6S)-NADPHX</name>
        <dbReference type="ChEBI" id="CHEBI:64076"/>
    </ligand>
</feature>
<keyword evidence="7 17" id="KW-0067">ATP-binding</keyword>
<dbReference type="PANTHER" id="PTHR12592:SF0">
    <property type="entry name" value="ATP-DEPENDENT (S)-NAD(P)H-HYDRATE DEHYDRATASE"/>
    <property type="match status" value="1"/>
</dbReference>
<feature type="binding site" evidence="17">
    <location>
        <begin position="404"/>
        <end position="408"/>
    </location>
    <ligand>
        <name>AMP</name>
        <dbReference type="ChEBI" id="CHEBI:456215"/>
    </ligand>
</feature>
<comment type="caution">
    <text evidence="17">Lacks conserved residue(s) required for the propagation of feature annotation.</text>
</comment>